<dbReference type="GO" id="GO:0008270">
    <property type="term" value="F:zinc ion binding"/>
    <property type="evidence" value="ECO:0007669"/>
    <property type="project" value="UniProtKB-KW"/>
</dbReference>
<evidence type="ECO:0000256" key="3">
    <source>
        <dbReference type="ARBA" id="ARBA00022833"/>
    </source>
</evidence>
<gene>
    <name evidence="6" type="ORF">GOP47_0014065</name>
</gene>
<dbReference type="InterPro" id="IPR013083">
    <property type="entry name" value="Znf_RING/FYVE/PHD"/>
</dbReference>
<comment type="caution">
    <text evidence="6">The sequence shown here is derived from an EMBL/GenBank/DDBJ whole genome shotgun (WGS) entry which is preliminary data.</text>
</comment>
<dbReference type="Pfam" id="PF01480">
    <property type="entry name" value="PWI"/>
    <property type="match status" value="1"/>
</dbReference>
<dbReference type="PANTHER" id="PTHR47692:SF2">
    <property type="entry name" value="ZINC FINGER RING-TYPE DOMAIN CONTAINING PROTEIN"/>
    <property type="match status" value="1"/>
</dbReference>
<dbReference type="Gene3D" id="3.30.40.10">
    <property type="entry name" value="Zinc/RING finger domain, C3HC4 (zinc finger)"/>
    <property type="match status" value="1"/>
</dbReference>
<dbReference type="EMBL" id="JABFUD020000013">
    <property type="protein sequence ID" value="KAI5071814.1"/>
    <property type="molecule type" value="Genomic_DNA"/>
</dbReference>
<dbReference type="InterPro" id="IPR001841">
    <property type="entry name" value="Znf_RING"/>
</dbReference>
<proteinExistence type="predicted"/>
<dbReference type="PANTHER" id="PTHR47692">
    <property type="entry name" value="RING/U-BOX SUPERFAMILY PROTEIN"/>
    <property type="match status" value="1"/>
</dbReference>
<reference evidence="6" key="1">
    <citation type="submission" date="2021-01" db="EMBL/GenBank/DDBJ databases">
        <title>Adiantum capillus-veneris genome.</title>
        <authorList>
            <person name="Fang Y."/>
            <person name="Liao Q."/>
        </authorList>
    </citation>
    <scope>NUCLEOTIDE SEQUENCE</scope>
    <source>
        <strain evidence="6">H3</strain>
        <tissue evidence="6">Leaf</tissue>
    </source>
</reference>
<dbReference type="InterPro" id="IPR002483">
    <property type="entry name" value="PWI_dom"/>
</dbReference>
<protein>
    <recommendedName>
        <fullName evidence="5">RING-type domain-containing protein</fullName>
    </recommendedName>
</protein>
<evidence type="ECO:0000259" key="5">
    <source>
        <dbReference type="PROSITE" id="PS50089"/>
    </source>
</evidence>
<name>A0A9D4ZDZ3_ADICA</name>
<keyword evidence="2 4" id="KW-0863">Zinc-finger</keyword>
<dbReference type="SMART" id="SM00184">
    <property type="entry name" value="RING"/>
    <property type="match status" value="1"/>
</dbReference>
<evidence type="ECO:0000256" key="2">
    <source>
        <dbReference type="ARBA" id="ARBA00022771"/>
    </source>
</evidence>
<feature type="domain" description="RING-type" evidence="5">
    <location>
        <begin position="7"/>
        <end position="57"/>
    </location>
</feature>
<keyword evidence="1" id="KW-0479">Metal-binding</keyword>
<dbReference type="InterPro" id="IPR017907">
    <property type="entry name" value="Znf_RING_CS"/>
</dbReference>
<evidence type="ECO:0000313" key="6">
    <source>
        <dbReference type="EMBL" id="KAI5071814.1"/>
    </source>
</evidence>
<sequence length="248" mass="28502">MEIEEPCPICLQPISGDAFLDPCFHKFCFHCILQWAEMVFTHPSMEAETCLECPLCKTRSSCILHGFCLDTFQRHYFFGIPPTKTSSFSLSPAHYQRLYVYKNGLRTFAAETLNQNIKCKRMVFYMSGNENVQQWVQRELQALMQVEDVDLIVQLVLGILKHYVDKQRVDFRVPALWMEAMYNNVKPFLFENAEAFCGELQAFLSSGVNLKAYDLLVEEFLKANTLKLLCSNNGSLKVNSECSVRMAA</sequence>
<keyword evidence="7" id="KW-1185">Reference proteome</keyword>
<dbReference type="InterPro" id="IPR018957">
    <property type="entry name" value="Znf_C3HC4_RING-type"/>
</dbReference>
<dbReference type="OrthoDB" id="21204at2759"/>
<dbReference type="Pfam" id="PF00097">
    <property type="entry name" value="zf-C3HC4"/>
    <property type="match status" value="1"/>
</dbReference>
<organism evidence="6 7">
    <name type="scientific">Adiantum capillus-veneris</name>
    <name type="common">Maidenhair fern</name>
    <dbReference type="NCBI Taxonomy" id="13818"/>
    <lineage>
        <taxon>Eukaryota</taxon>
        <taxon>Viridiplantae</taxon>
        <taxon>Streptophyta</taxon>
        <taxon>Embryophyta</taxon>
        <taxon>Tracheophyta</taxon>
        <taxon>Polypodiopsida</taxon>
        <taxon>Polypodiidae</taxon>
        <taxon>Polypodiales</taxon>
        <taxon>Pteridineae</taxon>
        <taxon>Pteridaceae</taxon>
        <taxon>Vittarioideae</taxon>
        <taxon>Adiantum</taxon>
    </lineage>
</organism>
<dbReference type="PROSITE" id="PS50089">
    <property type="entry name" value="ZF_RING_2"/>
    <property type="match status" value="1"/>
</dbReference>
<dbReference type="Proteomes" id="UP000886520">
    <property type="component" value="Chromosome 13"/>
</dbReference>
<dbReference type="AlphaFoldDB" id="A0A9D4ZDZ3"/>
<evidence type="ECO:0000256" key="1">
    <source>
        <dbReference type="ARBA" id="ARBA00022723"/>
    </source>
</evidence>
<dbReference type="PROSITE" id="PS00518">
    <property type="entry name" value="ZF_RING_1"/>
    <property type="match status" value="1"/>
</dbReference>
<keyword evidence="3" id="KW-0862">Zinc</keyword>
<accession>A0A9D4ZDZ3</accession>
<dbReference type="Gene3D" id="1.20.1390.10">
    <property type="entry name" value="PWI domain"/>
    <property type="match status" value="1"/>
</dbReference>
<evidence type="ECO:0000313" key="7">
    <source>
        <dbReference type="Proteomes" id="UP000886520"/>
    </source>
</evidence>
<evidence type="ECO:0000256" key="4">
    <source>
        <dbReference type="PROSITE-ProRule" id="PRU00175"/>
    </source>
</evidence>
<dbReference type="SUPFAM" id="SSF57850">
    <property type="entry name" value="RING/U-box"/>
    <property type="match status" value="1"/>
</dbReference>